<dbReference type="GO" id="GO:1990904">
    <property type="term" value="C:ribonucleoprotein complex"/>
    <property type="evidence" value="ECO:0007669"/>
    <property type="project" value="UniProtKB-KW"/>
</dbReference>
<comment type="similarity">
    <text evidence="2">In the C-terminal section; belongs to the eukaryotic ribosomal protein eS31 family.</text>
</comment>
<feature type="domain" description="Ubiquitin-like" evidence="7">
    <location>
        <begin position="1"/>
        <end position="76"/>
    </location>
</feature>
<evidence type="ECO:0000313" key="10">
    <source>
        <dbReference type="EMBL" id="CAF3669074.1"/>
    </source>
</evidence>
<sequence>MQIFVRTLDDRTLTFTVESDDTVDDIKELIEQREGIPVDEQRLTLGGKQLDDELTLEECKVEDESTIYVLLDLEGGGKKRKKKTYSTPKKNKHKRKKVKLAVLKYYKVEDTGKIRRLRRECPSKQCGAGVFMATHHDRNYCGKCCLTYMFKKPEEEE</sequence>
<keyword evidence="6" id="KW-0687">Ribonucleoprotein</keyword>
<dbReference type="InterPro" id="IPR038582">
    <property type="entry name" value="Ribosomal_eS31_euk-type_sf"/>
</dbReference>
<evidence type="ECO:0000313" key="8">
    <source>
        <dbReference type="EMBL" id="CAF0886143.1"/>
    </source>
</evidence>
<evidence type="ECO:0000256" key="1">
    <source>
        <dbReference type="ARBA" id="ARBA00008373"/>
    </source>
</evidence>
<dbReference type="SMART" id="SM01402">
    <property type="entry name" value="Ribosomal_S27"/>
    <property type="match status" value="1"/>
</dbReference>
<dbReference type="SUPFAM" id="SSF57829">
    <property type="entry name" value="Zn-binding ribosomal proteins"/>
    <property type="match status" value="1"/>
</dbReference>
<dbReference type="FunFam" id="3.10.20.90:FF:000205">
    <property type="entry name" value="2'-5'-oligoadenylate synthase-like protein 2"/>
    <property type="match status" value="1"/>
</dbReference>
<dbReference type="Proteomes" id="UP000681722">
    <property type="component" value="Unassembled WGS sequence"/>
</dbReference>
<evidence type="ECO:0000313" key="9">
    <source>
        <dbReference type="EMBL" id="CAF1437351.1"/>
    </source>
</evidence>
<dbReference type="Proteomes" id="UP000663829">
    <property type="component" value="Unassembled WGS sequence"/>
</dbReference>
<dbReference type="InterPro" id="IPR019956">
    <property type="entry name" value="Ubiquitin_dom"/>
</dbReference>
<dbReference type="GO" id="GO:0006412">
    <property type="term" value="P:translation"/>
    <property type="evidence" value="ECO:0007669"/>
    <property type="project" value="InterPro"/>
</dbReference>
<evidence type="ECO:0000256" key="3">
    <source>
        <dbReference type="ARBA" id="ARBA00022499"/>
    </source>
</evidence>
<dbReference type="InterPro" id="IPR029071">
    <property type="entry name" value="Ubiquitin-like_domsf"/>
</dbReference>
<reference evidence="9" key="1">
    <citation type="submission" date="2021-02" db="EMBL/GenBank/DDBJ databases">
        <authorList>
            <person name="Nowell W R."/>
        </authorList>
    </citation>
    <scope>NUCLEOTIDE SEQUENCE</scope>
</reference>
<dbReference type="Pfam" id="PF01599">
    <property type="entry name" value="Ribosomal_S27"/>
    <property type="match status" value="1"/>
</dbReference>
<gene>
    <name evidence="9" type="ORF">GPM918_LOCUS34247</name>
    <name evidence="8" type="ORF">OVA965_LOCUS8880</name>
    <name evidence="11" type="ORF">SRO942_LOCUS34953</name>
    <name evidence="10" type="ORF">TMI583_LOCUS8876</name>
</gene>
<keyword evidence="5" id="KW-0689">Ribosomal protein</keyword>
<dbReference type="InterPro" id="IPR050158">
    <property type="entry name" value="Ubiquitin_ubiquitin-like"/>
</dbReference>
<dbReference type="EMBL" id="CAJNOQ010018835">
    <property type="protein sequence ID" value="CAF1437351.1"/>
    <property type="molecule type" value="Genomic_DNA"/>
</dbReference>
<protein>
    <recommendedName>
        <fullName evidence="7">Ubiquitin-like domain-containing protein</fullName>
    </recommendedName>
</protein>
<dbReference type="Proteomes" id="UP000677228">
    <property type="component" value="Unassembled WGS sequence"/>
</dbReference>
<organism evidence="9 12">
    <name type="scientific">Didymodactylos carnosus</name>
    <dbReference type="NCBI Taxonomy" id="1234261"/>
    <lineage>
        <taxon>Eukaryota</taxon>
        <taxon>Metazoa</taxon>
        <taxon>Spiralia</taxon>
        <taxon>Gnathifera</taxon>
        <taxon>Rotifera</taxon>
        <taxon>Eurotatoria</taxon>
        <taxon>Bdelloidea</taxon>
        <taxon>Philodinida</taxon>
        <taxon>Philodinidae</taxon>
        <taxon>Didymodactylos</taxon>
    </lineage>
</organism>
<dbReference type="EMBL" id="CAJOBA010003055">
    <property type="protein sequence ID" value="CAF3669074.1"/>
    <property type="molecule type" value="Genomic_DNA"/>
</dbReference>
<name>A0A815NSA1_9BILA</name>
<dbReference type="CDD" id="cd17039">
    <property type="entry name" value="Ubl_ubiquitin_like"/>
    <property type="match status" value="1"/>
</dbReference>
<evidence type="ECO:0000256" key="2">
    <source>
        <dbReference type="ARBA" id="ARBA00009891"/>
    </source>
</evidence>
<dbReference type="InterPro" id="IPR011332">
    <property type="entry name" value="Ribosomal_zn-bd"/>
</dbReference>
<dbReference type="Proteomes" id="UP000682733">
    <property type="component" value="Unassembled WGS sequence"/>
</dbReference>
<evidence type="ECO:0000256" key="6">
    <source>
        <dbReference type="ARBA" id="ARBA00023274"/>
    </source>
</evidence>
<evidence type="ECO:0000313" key="12">
    <source>
        <dbReference type="Proteomes" id="UP000663829"/>
    </source>
</evidence>
<dbReference type="PANTHER" id="PTHR10666">
    <property type="entry name" value="UBIQUITIN"/>
    <property type="match status" value="1"/>
</dbReference>
<dbReference type="InterPro" id="IPR002906">
    <property type="entry name" value="Ribosomal_eS31"/>
</dbReference>
<dbReference type="GO" id="GO:0003735">
    <property type="term" value="F:structural constituent of ribosome"/>
    <property type="evidence" value="ECO:0007669"/>
    <property type="project" value="InterPro"/>
</dbReference>
<accession>A0A815NSA1</accession>
<keyword evidence="3" id="KW-1017">Isopeptide bond</keyword>
<keyword evidence="12" id="KW-1185">Reference proteome</keyword>
<evidence type="ECO:0000313" key="11">
    <source>
        <dbReference type="EMBL" id="CAF4314840.1"/>
    </source>
</evidence>
<evidence type="ECO:0000256" key="5">
    <source>
        <dbReference type="ARBA" id="ARBA00022980"/>
    </source>
</evidence>
<proteinExistence type="inferred from homology"/>
<dbReference type="AlphaFoldDB" id="A0A815NSA1"/>
<dbReference type="InterPro" id="IPR000626">
    <property type="entry name" value="Ubiquitin-like_dom"/>
</dbReference>
<dbReference type="SMART" id="SM00213">
    <property type="entry name" value="UBQ"/>
    <property type="match status" value="1"/>
</dbReference>
<evidence type="ECO:0000256" key="4">
    <source>
        <dbReference type="ARBA" id="ARBA00022833"/>
    </source>
</evidence>
<dbReference type="OrthoDB" id="428577at2759"/>
<evidence type="ECO:0000259" key="7">
    <source>
        <dbReference type="PROSITE" id="PS50053"/>
    </source>
</evidence>
<dbReference type="SUPFAM" id="SSF54236">
    <property type="entry name" value="Ubiquitin-like"/>
    <property type="match status" value="1"/>
</dbReference>
<dbReference type="Gene3D" id="3.10.20.90">
    <property type="entry name" value="Phosphatidylinositol 3-kinase Catalytic Subunit, Chain A, domain 1"/>
    <property type="match status" value="1"/>
</dbReference>
<dbReference type="Pfam" id="PF00240">
    <property type="entry name" value="ubiquitin"/>
    <property type="match status" value="1"/>
</dbReference>
<keyword evidence="4" id="KW-0862">Zinc</keyword>
<comment type="caution">
    <text evidence="9">The sequence shown here is derived from an EMBL/GenBank/DDBJ whole genome shotgun (WGS) entry which is preliminary data.</text>
</comment>
<dbReference type="EMBL" id="CAJOBC010084282">
    <property type="protein sequence ID" value="CAF4314840.1"/>
    <property type="molecule type" value="Genomic_DNA"/>
</dbReference>
<comment type="similarity">
    <text evidence="1">In the N-terminal section; belongs to the ubiquitin family.</text>
</comment>
<dbReference type="Gene3D" id="6.20.50.150">
    <property type="match status" value="1"/>
</dbReference>
<dbReference type="EMBL" id="CAJNOK010003054">
    <property type="protein sequence ID" value="CAF0886143.1"/>
    <property type="molecule type" value="Genomic_DNA"/>
</dbReference>
<dbReference type="PRINTS" id="PR00348">
    <property type="entry name" value="UBIQUITIN"/>
</dbReference>
<dbReference type="GO" id="GO:0005840">
    <property type="term" value="C:ribosome"/>
    <property type="evidence" value="ECO:0007669"/>
    <property type="project" value="UniProtKB-KW"/>
</dbReference>
<dbReference type="PROSITE" id="PS50053">
    <property type="entry name" value="UBIQUITIN_2"/>
    <property type="match status" value="1"/>
</dbReference>